<dbReference type="Gene3D" id="2.40.370.10">
    <property type="entry name" value="AttH-like domain"/>
    <property type="match status" value="2"/>
</dbReference>
<dbReference type="SUPFAM" id="SSF159245">
    <property type="entry name" value="AttH-like"/>
    <property type="match status" value="1"/>
</dbReference>
<evidence type="ECO:0000313" key="2">
    <source>
        <dbReference type="EMBL" id="TCP20074.1"/>
    </source>
</evidence>
<organism evidence="2 3">
    <name type="scientific">Simplicispira metamorpha</name>
    <dbReference type="NCBI Taxonomy" id="80881"/>
    <lineage>
        <taxon>Bacteria</taxon>
        <taxon>Pseudomonadati</taxon>
        <taxon>Pseudomonadota</taxon>
        <taxon>Betaproteobacteria</taxon>
        <taxon>Burkholderiales</taxon>
        <taxon>Comamonadaceae</taxon>
        <taxon>Simplicispira</taxon>
    </lineage>
</organism>
<dbReference type="InterPro" id="IPR023374">
    <property type="entry name" value="AttH-like_dom_sf"/>
</dbReference>
<dbReference type="GO" id="GO:0016787">
    <property type="term" value="F:hydrolase activity"/>
    <property type="evidence" value="ECO:0007669"/>
    <property type="project" value="UniProtKB-KW"/>
</dbReference>
<name>A0A4R2NG40_9BURK</name>
<keyword evidence="3" id="KW-1185">Reference proteome</keyword>
<feature type="domain" description="AttH" evidence="1">
    <location>
        <begin position="64"/>
        <end position="267"/>
    </location>
</feature>
<dbReference type="Proteomes" id="UP000295182">
    <property type="component" value="Unassembled WGS sequence"/>
</dbReference>
<accession>A0A4R2NG40</accession>
<protein>
    <submittedName>
        <fullName evidence="2">Putative secreted hydrolase</fullName>
    </submittedName>
</protein>
<evidence type="ECO:0000313" key="3">
    <source>
        <dbReference type="Proteomes" id="UP000295182"/>
    </source>
</evidence>
<dbReference type="PROSITE" id="PS51318">
    <property type="entry name" value="TAT"/>
    <property type="match status" value="1"/>
</dbReference>
<keyword evidence="2" id="KW-0378">Hydrolase</keyword>
<proteinExistence type="predicted"/>
<evidence type="ECO:0000259" key="1">
    <source>
        <dbReference type="Pfam" id="PF07143"/>
    </source>
</evidence>
<reference evidence="2 3" key="1">
    <citation type="submission" date="2019-03" db="EMBL/GenBank/DDBJ databases">
        <title>Genomic Encyclopedia of Type Strains, Phase IV (KMG-IV): sequencing the most valuable type-strain genomes for metagenomic binning, comparative biology and taxonomic classification.</title>
        <authorList>
            <person name="Goeker M."/>
        </authorList>
    </citation>
    <scope>NUCLEOTIDE SEQUENCE [LARGE SCALE GENOMIC DNA]</scope>
    <source>
        <strain evidence="2 3">DSM 1837</strain>
    </source>
</reference>
<gene>
    <name evidence="2" type="ORF">EV674_10242</name>
</gene>
<comment type="caution">
    <text evidence="2">The sequence shown here is derived from an EMBL/GenBank/DDBJ whole genome shotgun (WGS) entry which is preliminary data.</text>
</comment>
<dbReference type="InterPro" id="IPR010791">
    <property type="entry name" value="AttH_dom"/>
</dbReference>
<dbReference type="InterPro" id="IPR006311">
    <property type="entry name" value="TAT_signal"/>
</dbReference>
<dbReference type="PANTHER" id="PTHR38591:SF1">
    <property type="entry name" value="BLL1000 PROTEIN"/>
    <property type="match status" value="1"/>
</dbReference>
<dbReference type="Pfam" id="PF07143">
    <property type="entry name" value="CrtC"/>
    <property type="match status" value="1"/>
</dbReference>
<dbReference type="PANTHER" id="PTHR38591">
    <property type="entry name" value="HYDROLASE"/>
    <property type="match status" value="1"/>
</dbReference>
<dbReference type="AlphaFoldDB" id="A0A4R2NG40"/>
<sequence>MMKNWPTTPAPLSAFSTAPTLSRRHWLALAAGGYAASAVPGAQALPLRPLQFPRDFGSHPDLRTEWWYITGQVQAAGQRWGFQVTFFRSRVDVAQGMQSAFAAKQLLFAHAALTDLRAGKLYHDQRIARAGFGVARASEADTDIRLQDWSLRRTDLAGAVANASRNSTDHGTGTSASAAPLTGSRYTAQITTTGFALNLECDTTQPLLLQGQQGLSRKGPDAAQASYYYSQPQMAVRGSLVLGGQRLAIEAPASSGDNRAWLDHEASQALLHPEATGWDWIGMNLHDGSALTAFRLRRADGSALWAGGSWRAPGQAARIFAATEVQFTPLRWWRSPLGGTRYPVQWRVDTPAGAFAVQALLDNQELDSRGSTGAIYWEGLCALHTAGTGQNAGPVVGSGYLEMTGYAAALRL</sequence>
<dbReference type="Pfam" id="PF17186">
    <property type="entry name" value="Lipocalin_9"/>
    <property type="match status" value="1"/>
</dbReference>
<dbReference type="EMBL" id="SLXH01000002">
    <property type="protein sequence ID" value="TCP20074.1"/>
    <property type="molecule type" value="Genomic_DNA"/>
</dbReference>